<dbReference type="STRING" id="946122.A0A0C2WYD5"/>
<keyword evidence="2" id="KW-0812">Transmembrane</keyword>
<keyword evidence="6" id="KW-1185">Reference proteome</keyword>
<dbReference type="OrthoDB" id="19923at2759"/>
<evidence type="ECO:0000259" key="4">
    <source>
        <dbReference type="PROSITE" id="PS50238"/>
    </source>
</evidence>
<dbReference type="CDD" id="cd00170">
    <property type="entry name" value="SEC14"/>
    <property type="match status" value="1"/>
</dbReference>
<feature type="region of interest" description="Disordered" evidence="1">
    <location>
        <begin position="21"/>
        <end position="55"/>
    </location>
</feature>
<dbReference type="InParanoid" id="A0A0C2WYD5"/>
<dbReference type="PANTHER" id="PTHR45808">
    <property type="entry name" value="RHO GTPASE-ACTIVATING PROTEIN 68F"/>
    <property type="match status" value="1"/>
</dbReference>
<dbReference type="Pfam" id="PF00620">
    <property type="entry name" value="RhoGAP"/>
    <property type="match status" value="1"/>
</dbReference>
<dbReference type="SMART" id="SM00324">
    <property type="entry name" value="RhoGAP"/>
    <property type="match status" value="1"/>
</dbReference>
<dbReference type="Gene3D" id="3.40.525.10">
    <property type="entry name" value="CRAL-TRIO lipid binding domain"/>
    <property type="match status" value="1"/>
</dbReference>
<dbReference type="CDD" id="cd00159">
    <property type="entry name" value="RhoGAP"/>
    <property type="match status" value="1"/>
</dbReference>
<feature type="region of interest" description="Disordered" evidence="1">
    <location>
        <begin position="517"/>
        <end position="585"/>
    </location>
</feature>
<dbReference type="InterPro" id="IPR036865">
    <property type="entry name" value="CRAL-TRIO_dom_sf"/>
</dbReference>
<evidence type="ECO:0000256" key="1">
    <source>
        <dbReference type="SAM" id="MobiDB-lite"/>
    </source>
</evidence>
<gene>
    <name evidence="5" type="ORF">M378DRAFT_350578</name>
</gene>
<dbReference type="PROSITE" id="PS50238">
    <property type="entry name" value="RHOGAP"/>
    <property type="match status" value="1"/>
</dbReference>
<feature type="domain" description="Rho-GAP" evidence="4">
    <location>
        <begin position="239"/>
        <end position="457"/>
    </location>
</feature>
<dbReference type="GO" id="GO:0005096">
    <property type="term" value="F:GTPase activator activity"/>
    <property type="evidence" value="ECO:0007669"/>
    <property type="project" value="TreeGrafter"/>
</dbReference>
<reference evidence="5 6" key="1">
    <citation type="submission" date="2014-04" db="EMBL/GenBank/DDBJ databases">
        <title>Evolutionary Origins and Diversification of the Mycorrhizal Mutualists.</title>
        <authorList>
            <consortium name="DOE Joint Genome Institute"/>
            <consortium name="Mycorrhizal Genomics Consortium"/>
            <person name="Kohler A."/>
            <person name="Kuo A."/>
            <person name="Nagy L.G."/>
            <person name="Floudas D."/>
            <person name="Copeland A."/>
            <person name="Barry K.W."/>
            <person name="Cichocki N."/>
            <person name="Veneault-Fourrey C."/>
            <person name="LaButti K."/>
            <person name="Lindquist E.A."/>
            <person name="Lipzen A."/>
            <person name="Lundell T."/>
            <person name="Morin E."/>
            <person name="Murat C."/>
            <person name="Riley R."/>
            <person name="Ohm R."/>
            <person name="Sun H."/>
            <person name="Tunlid A."/>
            <person name="Henrissat B."/>
            <person name="Grigoriev I.V."/>
            <person name="Hibbett D.S."/>
            <person name="Martin F."/>
        </authorList>
    </citation>
    <scope>NUCLEOTIDE SEQUENCE [LARGE SCALE GENOMIC DNA]</scope>
    <source>
        <strain evidence="5 6">Koide BX008</strain>
    </source>
</reference>
<evidence type="ECO:0000259" key="3">
    <source>
        <dbReference type="PROSITE" id="PS50191"/>
    </source>
</evidence>
<evidence type="ECO:0008006" key="7">
    <source>
        <dbReference type="Google" id="ProtNLM"/>
    </source>
</evidence>
<dbReference type="InterPro" id="IPR001251">
    <property type="entry name" value="CRAL-TRIO_dom"/>
</dbReference>
<evidence type="ECO:0000313" key="5">
    <source>
        <dbReference type="EMBL" id="KIL66832.1"/>
    </source>
</evidence>
<feature type="domain" description="CRAL-TRIO" evidence="3">
    <location>
        <begin position="68"/>
        <end position="223"/>
    </location>
</feature>
<name>A0A0C2WYD5_AMAMK</name>
<dbReference type="InterPro" id="IPR000198">
    <property type="entry name" value="RhoGAP_dom"/>
</dbReference>
<dbReference type="GO" id="GO:0007264">
    <property type="term" value="P:small GTPase-mediated signal transduction"/>
    <property type="evidence" value="ECO:0007669"/>
    <property type="project" value="TreeGrafter"/>
</dbReference>
<dbReference type="PROSITE" id="PS50191">
    <property type="entry name" value="CRAL_TRIO"/>
    <property type="match status" value="1"/>
</dbReference>
<dbReference type="InterPro" id="IPR008936">
    <property type="entry name" value="Rho_GTPase_activation_prot"/>
</dbReference>
<keyword evidence="2" id="KW-0472">Membrane</keyword>
<sequence>MPPKLNTLTLKQRLAALSLSTSSPSTPRFQNFSTTPSGSTLSSPTAKFTPPWAKKHRSQEQVSSVYHDEETIQSVLVKMIFQAGVDYETRPMVVINASALPDPQTLNYDILLTRILAYLNLYVESDYTVVFFGAGGRHTPGWNWLWKAYRSLSRKYRKNLKQLYIVHSSFFTKMLFSLAGAMISPKFFRKIIYIETLSELALHVPITQIDIPPAVYKENAKFEEKITLPVPVRSNIFGLPLEELMGFYGEKGGIPRVVRDSIQYLRETALEEEGLFRHSAQSSVLRAAQAAYDRGNVVSLHTFGDPNIAAVLLKKFLRDLPEPIFPERLYPVIQQCPPPGNGSDASEVSSVHYIRETLLPELAPCAYILLSQVLHLMHDVSLRSSVNKMDAHNLAIVLTPNLVQGKNPLQDASIFSVAPALVPIGPHSPTSETHGNTSSMTLGVIIKLCIQRYYEIFDGMHDLAEAIEPSIEPEGLTMRDESTGTAVSSSLLDGSTVVEGEGEEEEEIDDEILVMPIGPRHSRNGSALQGSGEKPVPWDEPKVGPNTLPSSPVLPSPPASPSPLSTMDTPEVASGDRVTRIGGGVPYSTLSKSKAKSVIGIEKGGVEGGKRRGSISVGRSGTGKSPGSGVEALGVTAAGFFSPPGPRP</sequence>
<dbReference type="FunCoup" id="A0A0C2WYD5">
    <property type="interactions" value="368"/>
</dbReference>
<dbReference type="GO" id="GO:0005737">
    <property type="term" value="C:cytoplasm"/>
    <property type="evidence" value="ECO:0007669"/>
    <property type="project" value="TreeGrafter"/>
</dbReference>
<dbReference type="Proteomes" id="UP000054549">
    <property type="component" value="Unassembled WGS sequence"/>
</dbReference>
<dbReference type="HOGENOM" id="CLU_011969_1_0_1"/>
<evidence type="ECO:0000256" key="2">
    <source>
        <dbReference type="SAM" id="Phobius"/>
    </source>
</evidence>
<feature type="transmembrane region" description="Helical" evidence="2">
    <location>
        <begin position="163"/>
        <end position="183"/>
    </location>
</feature>
<feature type="compositionally biased region" description="Pro residues" evidence="1">
    <location>
        <begin position="552"/>
        <end position="561"/>
    </location>
</feature>
<feature type="compositionally biased region" description="Low complexity" evidence="1">
    <location>
        <begin position="21"/>
        <end position="45"/>
    </location>
</feature>
<dbReference type="SUPFAM" id="SSF52087">
    <property type="entry name" value="CRAL/TRIO domain"/>
    <property type="match status" value="1"/>
</dbReference>
<organism evidence="5 6">
    <name type="scientific">Amanita muscaria (strain Koide BX008)</name>
    <dbReference type="NCBI Taxonomy" id="946122"/>
    <lineage>
        <taxon>Eukaryota</taxon>
        <taxon>Fungi</taxon>
        <taxon>Dikarya</taxon>
        <taxon>Basidiomycota</taxon>
        <taxon>Agaricomycotina</taxon>
        <taxon>Agaricomycetes</taxon>
        <taxon>Agaricomycetidae</taxon>
        <taxon>Agaricales</taxon>
        <taxon>Pluteineae</taxon>
        <taxon>Amanitaceae</taxon>
        <taxon>Amanita</taxon>
    </lineage>
</organism>
<dbReference type="AlphaFoldDB" id="A0A0C2WYD5"/>
<protein>
    <recommendedName>
        <fullName evidence="7">Rho-GAP domain-containing protein</fullName>
    </recommendedName>
</protein>
<accession>A0A0C2WYD5</accession>
<dbReference type="SUPFAM" id="SSF48350">
    <property type="entry name" value="GTPase activation domain, GAP"/>
    <property type="match status" value="1"/>
</dbReference>
<dbReference type="Pfam" id="PF13716">
    <property type="entry name" value="CRAL_TRIO_2"/>
    <property type="match status" value="1"/>
</dbReference>
<keyword evidence="2" id="KW-1133">Transmembrane helix</keyword>
<proteinExistence type="predicted"/>
<dbReference type="PANTHER" id="PTHR45808:SF2">
    <property type="entry name" value="RHO GTPASE-ACTIVATING PROTEIN 68F"/>
    <property type="match status" value="1"/>
</dbReference>
<feature type="region of interest" description="Disordered" evidence="1">
    <location>
        <begin position="603"/>
        <end position="648"/>
    </location>
</feature>
<dbReference type="Gene3D" id="1.10.555.10">
    <property type="entry name" value="Rho GTPase activation protein"/>
    <property type="match status" value="1"/>
</dbReference>
<dbReference type="EMBL" id="KN818234">
    <property type="protein sequence ID" value="KIL66832.1"/>
    <property type="molecule type" value="Genomic_DNA"/>
</dbReference>
<evidence type="ECO:0000313" key="6">
    <source>
        <dbReference type="Proteomes" id="UP000054549"/>
    </source>
</evidence>